<dbReference type="Gene3D" id="1.10.10.10">
    <property type="entry name" value="Winged helix-like DNA-binding domain superfamily/Winged helix DNA-binding domain"/>
    <property type="match status" value="1"/>
</dbReference>
<evidence type="ECO:0000313" key="6">
    <source>
        <dbReference type="EMBL" id="QTX31415.1"/>
    </source>
</evidence>
<dbReference type="EMBL" id="CP072943">
    <property type="protein sequence ID" value="QTX31415.1"/>
    <property type="molecule type" value="Genomic_DNA"/>
</dbReference>
<dbReference type="InterPro" id="IPR009057">
    <property type="entry name" value="Homeodomain-like_sf"/>
</dbReference>
<dbReference type="GO" id="GO:0003700">
    <property type="term" value="F:DNA-binding transcription factor activity"/>
    <property type="evidence" value="ECO:0007669"/>
    <property type="project" value="InterPro"/>
</dbReference>
<sequence length="283" mass="31318">MLWERIKSRLERLPSGQQAVARFLLTRPREAAFLTAAQLGEQVGVSESTVIRFAVSLGFPGFPELRNALQEALRDQLSALERLQLYQTMGEGTNLVQSVLRQDLQRGLSSLASLDDGPIEALAQALCEAPSVYLIGLRSARALVAYFGTYLSWFLPEVHSLEGDLFQEQAVSARRGSLFVGISFPRYTRQTVECLAFAHDQGLLTAAITDSHSSPLAEGADYVVTVPSSHISYIDSFVIPLGLLNALLLRVTDRLGPLASERLQRLEEVWAQAKIYQETVRRD</sequence>
<dbReference type="GO" id="GO:1901135">
    <property type="term" value="P:carbohydrate derivative metabolic process"/>
    <property type="evidence" value="ECO:0007669"/>
    <property type="project" value="InterPro"/>
</dbReference>
<dbReference type="RefSeq" id="WP_274372573.1">
    <property type="nucleotide sequence ID" value="NZ_CP072943.1"/>
</dbReference>
<dbReference type="Proteomes" id="UP000671879">
    <property type="component" value="Chromosome"/>
</dbReference>
<dbReference type="Pfam" id="PF01418">
    <property type="entry name" value="HTH_6"/>
    <property type="match status" value="1"/>
</dbReference>
<dbReference type="PANTHER" id="PTHR30514">
    <property type="entry name" value="GLUCOKINASE"/>
    <property type="match status" value="1"/>
</dbReference>
<evidence type="ECO:0000256" key="1">
    <source>
        <dbReference type="ARBA" id="ARBA00023015"/>
    </source>
</evidence>
<protein>
    <submittedName>
        <fullName evidence="6">MurR/RpiR family transcriptional regulator</fullName>
    </submittedName>
</protein>
<dbReference type="KEGG" id="aram:KAR29_08490"/>
<dbReference type="AlphaFoldDB" id="A0A9Q7AFZ3"/>
<evidence type="ECO:0000259" key="5">
    <source>
        <dbReference type="PROSITE" id="PS51464"/>
    </source>
</evidence>
<gene>
    <name evidence="6" type="ORF">KAR29_08490</name>
</gene>
<dbReference type="InterPro" id="IPR001347">
    <property type="entry name" value="SIS_dom"/>
</dbReference>
<reference evidence="7" key="1">
    <citation type="submission" date="2021-04" db="EMBL/GenBank/DDBJ databases">
        <title>A novel Synergistetes isolate from a pyrite-forming mixed culture.</title>
        <authorList>
            <person name="Bunk B."/>
            <person name="Sproer C."/>
            <person name="Spring S."/>
            <person name="Pester M."/>
        </authorList>
    </citation>
    <scope>NUCLEOTIDE SEQUENCE [LARGE SCALE GENOMIC DNA]</scope>
    <source>
        <strain evidence="7">J.5.4.2-T.3.5.2</strain>
    </source>
</reference>
<dbReference type="PROSITE" id="PS51464">
    <property type="entry name" value="SIS"/>
    <property type="match status" value="1"/>
</dbReference>
<dbReference type="SUPFAM" id="SSF53697">
    <property type="entry name" value="SIS domain"/>
    <property type="match status" value="1"/>
</dbReference>
<evidence type="ECO:0000256" key="2">
    <source>
        <dbReference type="ARBA" id="ARBA00023125"/>
    </source>
</evidence>
<dbReference type="Pfam" id="PF01380">
    <property type="entry name" value="SIS"/>
    <property type="match status" value="1"/>
</dbReference>
<dbReference type="GO" id="GO:0003677">
    <property type="term" value="F:DNA binding"/>
    <property type="evidence" value="ECO:0007669"/>
    <property type="project" value="UniProtKB-KW"/>
</dbReference>
<proteinExistence type="predicted"/>
<dbReference type="SUPFAM" id="SSF46689">
    <property type="entry name" value="Homeodomain-like"/>
    <property type="match status" value="1"/>
</dbReference>
<dbReference type="PROSITE" id="PS51071">
    <property type="entry name" value="HTH_RPIR"/>
    <property type="match status" value="1"/>
</dbReference>
<dbReference type="CDD" id="cd05013">
    <property type="entry name" value="SIS_RpiR"/>
    <property type="match status" value="1"/>
</dbReference>
<evidence type="ECO:0000313" key="7">
    <source>
        <dbReference type="Proteomes" id="UP000671879"/>
    </source>
</evidence>
<dbReference type="InterPro" id="IPR000281">
    <property type="entry name" value="HTH_RpiR"/>
</dbReference>
<dbReference type="InterPro" id="IPR047640">
    <property type="entry name" value="RpiR-like"/>
</dbReference>
<keyword evidence="2" id="KW-0238">DNA-binding</keyword>
<evidence type="ECO:0000256" key="3">
    <source>
        <dbReference type="ARBA" id="ARBA00023163"/>
    </source>
</evidence>
<accession>A0A9Q7AFZ3</accession>
<keyword evidence="1" id="KW-0805">Transcription regulation</keyword>
<feature type="domain" description="SIS" evidence="5">
    <location>
        <begin position="122"/>
        <end position="257"/>
    </location>
</feature>
<name>A0A9Q7AFZ3_9BACT</name>
<feature type="domain" description="HTH rpiR-type" evidence="4">
    <location>
        <begin position="1"/>
        <end position="76"/>
    </location>
</feature>
<dbReference type="Gene3D" id="3.40.50.10490">
    <property type="entry name" value="Glucose-6-phosphate isomerase like protein, domain 1"/>
    <property type="match status" value="1"/>
</dbReference>
<keyword evidence="7" id="KW-1185">Reference proteome</keyword>
<dbReference type="InterPro" id="IPR046348">
    <property type="entry name" value="SIS_dom_sf"/>
</dbReference>
<dbReference type="InterPro" id="IPR035472">
    <property type="entry name" value="RpiR-like_SIS"/>
</dbReference>
<evidence type="ECO:0000259" key="4">
    <source>
        <dbReference type="PROSITE" id="PS51071"/>
    </source>
</evidence>
<dbReference type="GO" id="GO:0097367">
    <property type="term" value="F:carbohydrate derivative binding"/>
    <property type="evidence" value="ECO:0007669"/>
    <property type="project" value="InterPro"/>
</dbReference>
<dbReference type="PANTHER" id="PTHR30514:SF18">
    <property type="entry name" value="RPIR-FAMILY TRANSCRIPTIONAL REGULATOR"/>
    <property type="match status" value="1"/>
</dbReference>
<dbReference type="InterPro" id="IPR036388">
    <property type="entry name" value="WH-like_DNA-bd_sf"/>
</dbReference>
<keyword evidence="3" id="KW-0804">Transcription</keyword>
<organism evidence="6 7">
    <name type="scientific">Aminithiophilus ramosus</name>
    <dbReference type="NCBI Taxonomy" id="3029084"/>
    <lineage>
        <taxon>Bacteria</taxon>
        <taxon>Thermotogati</taxon>
        <taxon>Synergistota</taxon>
        <taxon>Synergistia</taxon>
        <taxon>Synergistales</taxon>
        <taxon>Aminithiophilaceae</taxon>
        <taxon>Aminithiophilus</taxon>
    </lineage>
</organism>